<protein>
    <submittedName>
        <fullName evidence="2">Zinc ribbon domain-containing protein</fullName>
    </submittedName>
</protein>
<evidence type="ECO:0000256" key="1">
    <source>
        <dbReference type="SAM" id="Phobius"/>
    </source>
</evidence>
<keyword evidence="1" id="KW-0812">Transmembrane</keyword>
<evidence type="ECO:0000313" key="2">
    <source>
        <dbReference type="EMBL" id="RLL09594.1"/>
    </source>
</evidence>
<feature type="transmembrane region" description="Helical" evidence="1">
    <location>
        <begin position="89"/>
        <end position="107"/>
    </location>
</feature>
<keyword evidence="1" id="KW-1133">Transmembrane helix</keyword>
<gene>
    <name evidence="2" type="ORF">D4A47_10105</name>
</gene>
<feature type="transmembrane region" description="Helical" evidence="1">
    <location>
        <begin position="153"/>
        <end position="176"/>
    </location>
</feature>
<feature type="transmembrane region" description="Helical" evidence="1">
    <location>
        <begin position="119"/>
        <end position="141"/>
    </location>
</feature>
<organism evidence="2 3">
    <name type="scientific">Anaerotruncus massiliensis</name>
    <name type="common">ex Liu et al. 2021</name>
    <dbReference type="NCBI Taxonomy" id="2321404"/>
    <lineage>
        <taxon>Bacteria</taxon>
        <taxon>Bacillati</taxon>
        <taxon>Bacillota</taxon>
        <taxon>Clostridia</taxon>
        <taxon>Eubacteriales</taxon>
        <taxon>Oscillospiraceae</taxon>
        <taxon>Anaerotruncus</taxon>
    </lineage>
</organism>
<dbReference type="AlphaFoldDB" id="A0A498CTP3"/>
<dbReference type="EMBL" id="RCHT01000020">
    <property type="protein sequence ID" value="RLL09594.1"/>
    <property type="molecule type" value="Genomic_DNA"/>
</dbReference>
<dbReference type="Proteomes" id="UP000276301">
    <property type="component" value="Unassembled WGS sequence"/>
</dbReference>
<sequence length="183" mass="19380">MANMATCPNCGRPVSGRARRCGYCGESLLEDYFSAPGMELGGEEGPSAGATAATVLGSFGAVALIVALVFQLLVLFGFGPEALVPSLDLAWWLRTLAMTVLPVVYLVQQLLLGGHRKSLVFDAVWLFLGMCGLTTTLLCYLDRGSAAFYGMTAIPYLLVVGCALVTVACVTAILAYRREEADV</sequence>
<evidence type="ECO:0000313" key="3">
    <source>
        <dbReference type="Proteomes" id="UP000276301"/>
    </source>
</evidence>
<feature type="transmembrane region" description="Helical" evidence="1">
    <location>
        <begin position="55"/>
        <end position="77"/>
    </location>
</feature>
<reference evidence="2 3" key="1">
    <citation type="submission" date="2018-10" db="EMBL/GenBank/DDBJ databases">
        <title>Anaerotruncus faecis sp. nov., isolated from human feces.</title>
        <authorList>
            <person name="Wang Y.-J."/>
        </authorList>
    </citation>
    <scope>NUCLEOTIDE SEQUENCE [LARGE SCALE GENOMIC DNA]</scope>
    <source>
        <strain evidence="2 3">22A2-44</strain>
    </source>
</reference>
<name>A0A498CTP3_9FIRM</name>
<comment type="caution">
    <text evidence="2">The sequence shown here is derived from an EMBL/GenBank/DDBJ whole genome shotgun (WGS) entry which is preliminary data.</text>
</comment>
<keyword evidence="1" id="KW-0472">Membrane</keyword>
<accession>A0A498CTP3</accession>
<keyword evidence="3" id="KW-1185">Reference proteome</keyword>
<dbReference type="RefSeq" id="WP_121587195.1">
    <property type="nucleotide sequence ID" value="NZ_DBGFRH010000014.1"/>
</dbReference>
<proteinExistence type="predicted"/>